<reference evidence="2" key="1">
    <citation type="submission" date="2016-06" db="EMBL/GenBank/DDBJ databases">
        <title>Parallel loss of symbiosis genes in relatives of nitrogen-fixing non-legume Parasponia.</title>
        <authorList>
            <person name="Van Velzen R."/>
            <person name="Holmer R."/>
            <person name="Bu F."/>
            <person name="Rutten L."/>
            <person name="Van Zeijl A."/>
            <person name="Liu W."/>
            <person name="Santuari L."/>
            <person name="Cao Q."/>
            <person name="Sharma T."/>
            <person name="Shen D."/>
            <person name="Roswanjaya Y."/>
            <person name="Wardhani T."/>
            <person name="Kalhor M.S."/>
            <person name="Jansen J."/>
            <person name="Van den Hoogen J."/>
            <person name="Gungor B."/>
            <person name="Hartog M."/>
            <person name="Hontelez J."/>
            <person name="Verver J."/>
            <person name="Yang W.-C."/>
            <person name="Schijlen E."/>
            <person name="Repin R."/>
            <person name="Schilthuizen M."/>
            <person name="Schranz E."/>
            <person name="Heidstra R."/>
            <person name="Miyata K."/>
            <person name="Fedorova E."/>
            <person name="Kohlen W."/>
            <person name="Bisseling T."/>
            <person name="Smit S."/>
            <person name="Geurts R."/>
        </authorList>
    </citation>
    <scope>NUCLEOTIDE SEQUENCE [LARGE SCALE GENOMIC DNA]</scope>
    <source>
        <strain evidence="2">cv. WU1-14</strain>
    </source>
</reference>
<dbReference type="EMBL" id="JXTB01000422">
    <property type="protein sequence ID" value="PON41153.1"/>
    <property type="molecule type" value="Genomic_DNA"/>
</dbReference>
<organism evidence="1 2">
    <name type="scientific">Parasponia andersonii</name>
    <name type="common">Sponia andersonii</name>
    <dbReference type="NCBI Taxonomy" id="3476"/>
    <lineage>
        <taxon>Eukaryota</taxon>
        <taxon>Viridiplantae</taxon>
        <taxon>Streptophyta</taxon>
        <taxon>Embryophyta</taxon>
        <taxon>Tracheophyta</taxon>
        <taxon>Spermatophyta</taxon>
        <taxon>Magnoliopsida</taxon>
        <taxon>eudicotyledons</taxon>
        <taxon>Gunneridae</taxon>
        <taxon>Pentapetalae</taxon>
        <taxon>rosids</taxon>
        <taxon>fabids</taxon>
        <taxon>Rosales</taxon>
        <taxon>Cannabaceae</taxon>
        <taxon>Parasponia</taxon>
    </lineage>
</organism>
<keyword evidence="2" id="KW-1185">Reference proteome</keyword>
<comment type="caution">
    <text evidence="1">The sequence shown here is derived from an EMBL/GenBank/DDBJ whole genome shotgun (WGS) entry which is preliminary data.</text>
</comment>
<evidence type="ECO:0000313" key="2">
    <source>
        <dbReference type="Proteomes" id="UP000237105"/>
    </source>
</evidence>
<dbReference type="AlphaFoldDB" id="A0A2P5AX75"/>
<evidence type="ECO:0000313" key="1">
    <source>
        <dbReference type="EMBL" id="PON41153.1"/>
    </source>
</evidence>
<gene>
    <name evidence="1" type="ORF">PanWU01x14_292250</name>
</gene>
<accession>A0A2P5AX75</accession>
<protein>
    <submittedName>
        <fullName evidence="1">Uncharacterized protein</fullName>
    </submittedName>
</protein>
<name>A0A2P5AX75_PARAD</name>
<dbReference type="Proteomes" id="UP000237105">
    <property type="component" value="Unassembled WGS sequence"/>
</dbReference>
<proteinExistence type="predicted"/>
<sequence length="101" mass="10910">MEIGILPPYILLLEGTINKKSPYGPHELGKSTGRIRIGVADPLPVGMKPLLLESCVVGTTLSYCVPPAKRDLLSNSPAKFCFTYSNVIISFFGSTVTSYCD</sequence>